<evidence type="ECO:0000313" key="1">
    <source>
        <dbReference type="EMBL" id="PTL36315.1"/>
    </source>
</evidence>
<reference evidence="2" key="2">
    <citation type="journal article" date="2018" name="Environ. Microbiol.">
        <title>Bloom of a denitrifying methanotroph, 'Candidatus Methylomirabilis limnetica', in a deep stratified lake.</title>
        <authorList>
            <person name="Graf J.S."/>
            <person name="Mayr M.J."/>
            <person name="Marchant H.K."/>
            <person name="Tienken D."/>
            <person name="Hach P.F."/>
            <person name="Brand A."/>
            <person name="Schubert C.J."/>
            <person name="Kuypers M.M."/>
            <person name="Milucka J."/>
        </authorList>
    </citation>
    <scope>NUCLEOTIDE SEQUENCE [LARGE SCALE GENOMIC DNA]</scope>
    <source>
        <strain evidence="2">Zug</strain>
    </source>
</reference>
<comment type="caution">
    <text evidence="1">The sequence shown here is derived from an EMBL/GenBank/DDBJ whole genome shotgun (WGS) entry which is preliminary data.</text>
</comment>
<dbReference type="Proteomes" id="UP000241436">
    <property type="component" value="Unassembled WGS sequence"/>
</dbReference>
<gene>
    <name evidence="1" type="ORF">CLG94_04560</name>
</gene>
<proteinExistence type="predicted"/>
<keyword evidence="2" id="KW-1185">Reference proteome</keyword>
<protein>
    <submittedName>
        <fullName evidence="1">Uncharacterized protein</fullName>
    </submittedName>
</protein>
<dbReference type="RefSeq" id="WP_107561690.1">
    <property type="nucleotide sequence ID" value="NZ_NVQC01000016.1"/>
</dbReference>
<name>A0A2T4TYW2_9BACT</name>
<evidence type="ECO:0000313" key="2">
    <source>
        <dbReference type="Proteomes" id="UP000241436"/>
    </source>
</evidence>
<organism evidence="1 2">
    <name type="scientific">Candidatus Methylomirabilis limnetica</name>
    <dbReference type="NCBI Taxonomy" id="2033718"/>
    <lineage>
        <taxon>Bacteria</taxon>
        <taxon>Candidatus Methylomirabilota</taxon>
        <taxon>Candidatus Methylomirabilia</taxon>
        <taxon>Candidatus Methylomirabilales</taxon>
        <taxon>Candidatus Methylomirabilaceae</taxon>
        <taxon>Candidatus Methylomirabilis</taxon>
    </lineage>
</organism>
<accession>A0A2T4TYW2</accession>
<dbReference type="EMBL" id="NVQC01000016">
    <property type="protein sequence ID" value="PTL36315.1"/>
    <property type="molecule type" value="Genomic_DNA"/>
</dbReference>
<dbReference type="AlphaFoldDB" id="A0A2T4TYW2"/>
<reference evidence="1 2" key="1">
    <citation type="submission" date="2017-09" db="EMBL/GenBank/DDBJ databases">
        <title>Bloom of a denitrifying methanotroph, Candidatus Methylomirabilis limnetica, in a deep stratified lake.</title>
        <authorList>
            <person name="Graf J.S."/>
            <person name="Marchant H.K."/>
            <person name="Tienken D."/>
            <person name="Hach P.F."/>
            <person name="Brand A."/>
            <person name="Schubert C.J."/>
            <person name="Kuypers M.M."/>
            <person name="Milucka J."/>
        </authorList>
    </citation>
    <scope>NUCLEOTIDE SEQUENCE [LARGE SCALE GENOMIC DNA]</scope>
    <source>
        <strain evidence="1 2">Zug</strain>
    </source>
</reference>
<sequence>MTTVETIERAIEQLPSEELAKLRRWFLEFDAAAWDAQIEADAAAGKFDALAEEALAEYRTGRAREM</sequence>